<feature type="transmembrane region" description="Helical" evidence="1">
    <location>
        <begin position="154"/>
        <end position="178"/>
    </location>
</feature>
<comment type="caution">
    <text evidence="2">The sequence shown here is derived from an EMBL/GenBank/DDBJ whole genome shotgun (WGS) entry which is preliminary data.</text>
</comment>
<accession>A0ABT8YEX1</accession>
<feature type="transmembrane region" description="Helical" evidence="1">
    <location>
        <begin position="93"/>
        <end position="116"/>
    </location>
</feature>
<evidence type="ECO:0000313" key="2">
    <source>
        <dbReference type="EMBL" id="MDO6416904.1"/>
    </source>
</evidence>
<feature type="transmembrane region" description="Helical" evidence="1">
    <location>
        <begin position="5"/>
        <end position="24"/>
    </location>
</feature>
<dbReference type="RefSeq" id="WP_303546841.1">
    <property type="nucleotide sequence ID" value="NZ_JAUOTP010000013.1"/>
</dbReference>
<evidence type="ECO:0000256" key="1">
    <source>
        <dbReference type="SAM" id="Phobius"/>
    </source>
</evidence>
<proteinExistence type="predicted"/>
<reference evidence="2" key="1">
    <citation type="submission" date="2023-07" db="EMBL/GenBank/DDBJ databases">
        <authorList>
            <person name="Kim M."/>
        </authorList>
    </citation>
    <scope>NUCLEOTIDE SEQUENCE</scope>
    <source>
        <strain evidence="2">BIUV-7</strain>
    </source>
</reference>
<feature type="transmembrane region" description="Helical" evidence="1">
    <location>
        <begin position="128"/>
        <end position="148"/>
    </location>
</feature>
<dbReference type="Proteomes" id="UP001169764">
    <property type="component" value="Unassembled WGS sequence"/>
</dbReference>
<organism evidence="2 3">
    <name type="scientific">Sphingomonas natans</name>
    <dbReference type="NCBI Taxonomy" id="3063330"/>
    <lineage>
        <taxon>Bacteria</taxon>
        <taxon>Pseudomonadati</taxon>
        <taxon>Pseudomonadota</taxon>
        <taxon>Alphaproteobacteria</taxon>
        <taxon>Sphingomonadales</taxon>
        <taxon>Sphingomonadaceae</taxon>
        <taxon>Sphingomonas</taxon>
    </lineage>
</organism>
<keyword evidence="1" id="KW-0472">Membrane</keyword>
<gene>
    <name evidence="2" type="ORF">Q4F19_21145</name>
</gene>
<protein>
    <submittedName>
        <fullName evidence="2">Uncharacterized protein</fullName>
    </submittedName>
</protein>
<name>A0ABT8YEX1_9SPHN</name>
<keyword evidence="1" id="KW-0812">Transmembrane</keyword>
<keyword evidence="3" id="KW-1185">Reference proteome</keyword>
<dbReference type="EMBL" id="JAUOTP010000013">
    <property type="protein sequence ID" value="MDO6416904.1"/>
    <property type="molecule type" value="Genomic_DNA"/>
</dbReference>
<sequence>MIKVLLGSIAGGVAMFIAGFLFWATPLNKIAFSSATEAQSAAVQLSLAQNLSATGYYLIPNPETSNGAVLYGKGPTALVNYNSAGFSTADPSAMIGGFIHEVVVSLMIALSLYAVAGRVTDFASRARLVVGLSAATVVMITLSDPIWMHGAWRFALYGLVADLAMMCASGLVIARWFVPTRAG</sequence>
<keyword evidence="1" id="KW-1133">Transmembrane helix</keyword>
<evidence type="ECO:0000313" key="3">
    <source>
        <dbReference type="Proteomes" id="UP001169764"/>
    </source>
</evidence>